<dbReference type="AlphaFoldDB" id="A0A6C0KMH1"/>
<proteinExistence type="predicted"/>
<evidence type="ECO:0000313" key="1">
    <source>
        <dbReference type="EMBL" id="QHU17870.1"/>
    </source>
</evidence>
<accession>A0A6C0KMH1</accession>
<sequence>MEDPSVQIRKLYGEHLGINELRQEIIRLRGLIDTMKKEQGQNNSEIQEQPKILDTFFGENTDASTNYMHVIM</sequence>
<organism evidence="1">
    <name type="scientific">viral metagenome</name>
    <dbReference type="NCBI Taxonomy" id="1070528"/>
    <lineage>
        <taxon>unclassified sequences</taxon>
        <taxon>metagenomes</taxon>
        <taxon>organismal metagenomes</taxon>
    </lineage>
</organism>
<reference evidence="1" key="1">
    <citation type="journal article" date="2020" name="Nature">
        <title>Giant virus diversity and host interactions through global metagenomics.</title>
        <authorList>
            <person name="Schulz F."/>
            <person name="Roux S."/>
            <person name="Paez-Espino D."/>
            <person name="Jungbluth S."/>
            <person name="Walsh D.A."/>
            <person name="Denef V.J."/>
            <person name="McMahon K.D."/>
            <person name="Konstantinidis K.T."/>
            <person name="Eloe-Fadrosh E.A."/>
            <person name="Kyrpides N.C."/>
            <person name="Woyke T."/>
        </authorList>
    </citation>
    <scope>NUCLEOTIDE SEQUENCE</scope>
    <source>
        <strain evidence="1">GVMAG-S-3300012919-55</strain>
    </source>
</reference>
<name>A0A6C0KMH1_9ZZZZ</name>
<dbReference type="EMBL" id="MN740919">
    <property type="protein sequence ID" value="QHU17870.1"/>
    <property type="molecule type" value="Genomic_DNA"/>
</dbReference>
<protein>
    <submittedName>
        <fullName evidence="1">Uncharacterized protein</fullName>
    </submittedName>
</protein>